<dbReference type="InterPro" id="IPR003838">
    <property type="entry name" value="ABC3_permease_C"/>
</dbReference>
<proteinExistence type="inferred from homology"/>
<feature type="transmembrane region" description="Helical" evidence="11">
    <location>
        <begin position="227"/>
        <end position="245"/>
    </location>
</feature>
<evidence type="ECO:0000256" key="5">
    <source>
        <dbReference type="ARBA" id="ARBA00022618"/>
    </source>
</evidence>
<keyword evidence="4 10" id="KW-1003">Cell membrane</keyword>
<keyword evidence="6 11" id="KW-0812">Transmembrane</keyword>
<keyword evidence="8 10" id="KW-0472">Membrane</keyword>
<evidence type="ECO:0000259" key="12">
    <source>
        <dbReference type="Pfam" id="PF02687"/>
    </source>
</evidence>
<comment type="similarity">
    <text evidence="2 10">Belongs to the ABC-4 integral membrane protein family. FtsX subfamily.</text>
</comment>
<keyword evidence="7 11" id="KW-1133">Transmembrane helix</keyword>
<name>A0A1H3SFD8_9FIRM</name>
<evidence type="ECO:0000256" key="7">
    <source>
        <dbReference type="ARBA" id="ARBA00022989"/>
    </source>
</evidence>
<dbReference type="STRING" id="415015.SAMN05660462_02863"/>
<accession>A0A1H3SFD8</accession>
<evidence type="ECO:0000256" key="6">
    <source>
        <dbReference type="ARBA" id="ARBA00022692"/>
    </source>
</evidence>
<dbReference type="InterPro" id="IPR004513">
    <property type="entry name" value="FtsX"/>
</dbReference>
<keyword evidence="15" id="KW-1185">Reference proteome</keyword>
<dbReference type="Gene3D" id="3.30.70.3040">
    <property type="match status" value="1"/>
</dbReference>
<feature type="domain" description="FtsX extracellular" evidence="13">
    <location>
        <begin position="63"/>
        <end position="154"/>
    </location>
</feature>
<sequence>MTMKFRIFTNIIKQGFIGVWRNRTMSIASVGSVSATLTILGIVLILILNINTAANTTKDQFDEIQIYLEEELTVEETEKIGQAVSDYEGVSSVIFQSKEQALEIMREEWGDQGYLLEGLEENPLPNSYILQLEAIEYANPVVNRLKGLKGIEEIKYYKDIVEKLMTVANYVRIGGLIIIGILLFISVFIISNTVKITVAARRKEISIMKYVGATNGYIRGPFMVEGMLLGLIGTIISISIVYYGYKYLVSSLNEKLYVLFTVYMIPPGTMFNDIAIIFIAIGVGIGLLGSIISLKKFLNV</sequence>
<dbReference type="GO" id="GO:0005886">
    <property type="term" value="C:plasma membrane"/>
    <property type="evidence" value="ECO:0007669"/>
    <property type="project" value="UniProtKB-SubCell"/>
</dbReference>
<dbReference type="PIRSF" id="PIRSF003097">
    <property type="entry name" value="FtsX"/>
    <property type="match status" value="1"/>
</dbReference>
<evidence type="ECO:0000313" key="14">
    <source>
        <dbReference type="EMBL" id="SDZ36457.1"/>
    </source>
</evidence>
<evidence type="ECO:0000256" key="9">
    <source>
        <dbReference type="ARBA" id="ARBA00023306"/>
    </source>
</evidence>
<organism evidence="14 15">
    <name type="scientific">Proteiniborus ethanoligenes</name>
    <dbReference type="NCBI Taxonomy" id="415015"/>
    <lineage>
        <taxon>Bacteria</taxon>
        <taxon>Bacillati</taxon>
        <taxon>Bacillota</taxon>
        <taxon>Clostridia</taxon>
        <taxon>Eubacteriales</taxon>
        <taxon>Proteiniborus</taxon>
    </lineage>
</organism>
<dbReference type="EMBL" id="FNQE01000043">
    <property type="protein sequence ID" value="SDZ36457.1"/>
    <property type="molecule type" value="Genomic_DNA"/>
</dbReference>
<feature type="transmembrane region" description="Helical" evidence="11">
    <location>
        <begin position="173"/>
        <end position="194"/>
    </location>
</feature>
<dbReference type="PANTHER" id="PTHR47755">
    <property type="entry name" value="CELL DIVISION PROTEIN FTSX"/>
    <property type="match status" value="1"/>
</dbReference>
<feature type="transmembrane region" description="Helical" evidence="11">
    <location>
        <begin position="274"/>
        <end position="294"/>
    </location>
</feature>
<feature type="transmembrane region" description="Helical" evidence="11">
    <location>
        <begin position="27"/>
        <end position="50"/>
    </location>
</feature>
<reference evidence="14 15" key="1">
    <citation type="submission" date="2016-10" db="EMBL/GenBank/DDBJ databases">
        <authorList>
            <person name="de Groot N.N."/>
        </authorList>
    </citation>
    <scope>NUCLEOTIDE SEQUENCE [LARGE SCALE GENOMIC DNA]</scope>
    <source>
        <strain evidence="14 15">DSM 21650</strain>
    </source>
</reference>
<dbReference type="Pfam" id="PF18075">
    <property type="entry name" value="FtsX_ECD"/>
    <property type="match status" value="1"/>
</dbReference>
<dbReference type="InterPro" id="IPR040690">
    <property type="entry name" value="FtsX_ECD"/>
</dbReference>
<comment type="function">
    <text evidence="10">Part of the ABC transporter FtsEX involved in asymmetric cellular division facilitating the initiation of sporulation.</text>
</comment>
<evidence type="ECO:0000256" key="4">
    <source>
        <dbReference type="ARBA" id="ARBA00022475"/>
    </source>
</evidence>
<evidence type="ECO:0000256" key="1">
    <source>
        <dbReference type="ARBA" id="ARBA00004651"/>
    </source>
</evidence>
<keyword evidence="5 10" id="KW-0132">Cell division</keyword>
<keyword evidence="9 10" id="KW-0131">Cell cycle</keyword>
<evidence type="ECO:0000313" key="15">
    <source>
        <dbReference type="Proteomes" id="UP000198625"/>
    </source>
</evidence>
<dbReference type="GO" id="GO:0051301">
    <property type="term" value="P:cell division"/>
    <property type="evidence" value="ECO:0007669"/>
    <property type="project" value="UniProtKB-KW"/>
</dbReference>
<dbReference type="Pfam" id="PF02687">
    <property type="entry name" value="FtsX"/>
    <property type="match status" value="1"/>
</dbReference>
<evidence type="ECO:0000256" key="3">
    <source>
        <dbReference type="ARBA" id="ARBA00021907"/>
    </source>
</evidence>
<dbReference type="InterPro" id="IPR058204">
    <property type="entry name" value="FtsX_firmicutes-type"/>
</dbReference>
<dbReference type="OrthoDB" id="9812531at2"/>
<dbReference type="PANTHER" id="PTHR47755:SF1">
    <property type="entry name" value="CELL DIVISION PROTEIN FTSX"/>
    <property type="match status" value="1"/>
</dbReference>
<comment type="subcellular location">
    <subcellularLocation>
        <location evidence="1">Cell membrane</location>
        <topology evidence="1">Multi-pass membrane protein</topology>
    </subcellularLocation>
</comment>
<evidence type="ECO:0000256" key="2">
    <source>
        <dbReference type="ARBA" id="ARBA00007379"/>
    </source>
</evidence>
<evidence type="ECO:0000256" key="11">
    <source>
        <dbReference type="SAM" id="Phobius"/>
    </source>
</evidence>
<dbReference type="AlphaFoldDB" id="A0A1H3SFD8"/>
<evidence type="ECO:0000259" key="13">
    <source>
        <dbReference type="Pfam" id="PF18075"/>
    </source>
</evidence>
<evidence type="ECO:0000256" key="10">
    <source>
        <dbReference type="PIRNR" id="PIRNR003097"/>
    </source>
</evidence>
<feature type="domain" description="ABC3 transporter permease C-terminal" evidence="12">
    <location>
        <begin position="177"/>
        <end position="299"/>
    </location>
</feature>
<evidence type="ECO:0000256" key="8">
    <source>
        <dbReference type="ARBA" id="ARBA00023136"/>
    </source>
</evidence>
<gene>
    <name evidence="14" type="ORF">SAMN05660462_02863</name>
</gene>
<protein>
    <recommendedName>
        <fullName evidence="3 10">Cell division protein FtsX</fullName>
    </recommendedName>
</protein>
<dbReference type="NCBIfam" id="NF038347">
    <property type="entry name" value="FtsX_Gpos"/>
    <property type="match status" value="1"/>
</dbReference>
<dbReference type="Proteomes" id="UP000198625">
    <property type="component" value="Unassembled WGS sequence"/>
</dbReference>